<dbReference type="PRINTS" id="PR00724">
    <property type="entry name" value="CRBOXYPTASEC"/>
</dbReference>
<feature type="signal peptide" evidence="2">
    <location>
        <begin position="1"/>
        <end position="17"/>
    </location>
</feature>
<dbReference type="Pfam" id="PF00450">
    <property type="entry name" value="Peptidase_S10"/>
    <property type="match status" value="1"/>
</dbReference>
<evidence type="ECO:0008006" key="5">
    <source>
        <dbReference type="Google" id="ProtNLM"/>
    </source>
</evidence>
<comment type="caution">
    <text evidence="3">The sequence shown here is derived from an EMBL/GenBank/DDBJ whole genome shotgun (WGS) entry which is preliminary data.</text>
</comment>
<dbReference type="GO" id="GO:0006508">
    <property type="term" value="P:proteolysis"/>
    <property type="evidence" value="ECO:0007669"/>
    <property type="project" value="InterPro"/>
</dbReference>
<dbReference type="EMBL" id="JACEGQ020000001">
    <property type="protein sequence ID" value="KAH8519794.1"/>
    <property type="molecule type" value="Genomic_DNA"/>
</dbReference>
<reference evidence="3" key="1">
    <citation type="journal article" date="2021" name="J. Hered.">
        <title>Genome Assembly of Salicaceae Populus deltoides (Eastern Cottonwood) I-69 Based on Nanopore Sequencing and Hi-C Technologies.</title>
        <authorList>
            <person name="Bai S."/>
            <person name="Wu H."/>
            <person name="Zhang J."/>
            <person name="Pan Z."/>
            <person name="Zhao W."/>
            <person name="Li Z."/>
            <person name="Tong C."/>
        </authorList>
    </citation>
    <scope>NUCLEOTIDE SEQUENCE</scope>
    <source>
        <tissue evidence="3">Leaf</tissue>
    </source>
</reference>
<dbReference type="SUPFAM" id="SSF53474">
    <property type="entry name" value="alpha/beta-Hydrolases"/>
    <property type="match status" value="1"/>
</dbReference>
<accession>A0A8T2ZQC9</accession>
<dbReference type="GO" id="GO:0016747">
    <property type="term" value="F:acyltransferase activity, transferring groups other than amino-acyl groups"/>
    <property type="evidence" value="ECO:0007669"/>
    <property type="project" value="TreeGrafter"/>
</dbReference>
<dbReference type="AlphaFoldDB" id="A0A8T2ZQC9"/>
<feature type="non-terminal residue" evidence="3">
    <location>
        <position position="413"/>
    </location>
</feature>
<dbReference type="InterPro" id="IPR001563">
    <property type="entry name" value="Peptidase_S10"/>
</dbReference>
<protein>
    <recommendedName>
        <fullName evidence="5">Serine carboxypeptidase</fullName>
    </recommendedName>
</protein>
<dbReference type="PANTHER" id="PTHR11802">
    <property type="entry name" value="SERINE PROTEASE FAMILY S10 SERINE CARBOXYPEPTIDASE"/>
    <property type="match status" value="1"/>
</dbReference>
<sequence length="413" mass="46434">MMLFLVFTLLLLSDAAASKSIIKSLPGFDGNLPFVLETGYIGVGELEAVQLFYYFIESERSPKDDPLVLWLTGGPGCSALSGIIYEIGPLSFDYAKSSGGGKPVFALNPYSWTKIANIIFVDAPVGTGFSYSTTWEGYQVSDRLSAAETYEFLRKWLVDHPKFLTNPLYVAGDSFSGIVAPIIVQEISDGNEVGRQPPMNLKGYVLGNPVTDYEIDTNSIVPFAHLKALISDKLYECIGNVFTGEILEPACKDISPKPVALKWDPKFLIADDADILLSRPRVPGPWCRSYNYVYIYMWANDETVRDALHIRKGTIKDWKRCNKTLAYSYNVESSVDYHRNLTKKPYRALIYSGDHDMTIPYIGTHEWIESLNLTIKYDWEPWFVDGQVAGYAMLYADNAQDYITYDLTFATVK</sequence>
<organism evidence="3 4">
    <name type="scientific">Populus deltoides</name>
    <name type="common">Eastern poplar</name>
    <name type="synonym">Eastern cottonwood</name>
    <dbReference type="NCBI Taxonomy" id="3696"/>
    <lineage>
        <taxon>Eukaryota</taxon>
        <taxon>Viridiplantae</taxon>
        <taxon>Streptophyta</taxon>
        <taxon>Embryophyta</taxon>
        <taxon>Tracheophyta</taxon>
        <taxon>Spermatophyta</taxon>
        <taxon>Magnoliopsida</taxon>
        <taxon>eudicotyledons</taxon>
        <taxon>Gunneridae</taxon>
        <taxon>Pentapetalae</taxon>
        <taxon>rosids</taxon>
        <taxon>fabids</taxon>
        <taxon>Malpighiales</taxon>
        <taxon>Salicaceae</taxon>
        <taxon>Saliceae</taxon>
        <taxon>Populus</taxon>
    </lineage>
</organism>
<keyword evidence="2" id="KW-0732">Signal</keyword>
<dbReference type="GO" id="GO:0019748">
    <property type="term" value="P:secondary metabolic process"/>
    <property type="evidence" value="ECO:0007669"/>
    <property type="project" value="TreeGrafter"/>
</dbReference>
<dbReference type="Gene3D" id="3.40.50.1820">
    <property type="entry name" value="alpha/beta hydrolase"/>
    <property type="match status" value="1"/>
</dbReference>
<comment type="similarity">
    <text evidence="1">Belongs to the peptidase S10 family.</text>
</comment>
<dbReference type="Proteomes" id="UP000807159">
    <property type="component" value="Chromosome 1"/>
</dbReference>
<name>A0A8T2ZQC9_POPDE</name>
<evidence type="ECO:0000313" key="3">
    <source>
        <dbReference type="EMBL" id="KAH8519794.1"/>
    </source>
</evidence>
<feature type="chain" id="PRO_5035865593" description="Serine carboxypeptidase" evidence="2">
    <location>
        <begin position="18"/>
        <end position="413"/>
    </location>
</feature>
<evidence type="ECO:0000256" key="1">
    <source>
        <dbReference type="ARBA" id="ARBA00009431"/>
    </source>
</evidence>
<evidence type="ECO:0000313" key="4">
    <source>
        <dbReference type="Proteomes" id="UP000807159"/>
    </source>
</evidence>
<proteinExistence type="inferred from homology"/>
<dbReference type="FunFam" id="3.40.50.1820:FF:000072">
    <property type="entry name" value="Serine carboxypeptidase-like 19"/>
    <property type="match status" value="1"/>
</dbReference>
<evidence type="ECO:0000256" key="2">
    <source>
        <dbReference type="SAM" id="SignalP"/>
    </source>
</evidence>
<dbReference type="GO" id="GO:0004185">
    <property type="term" value="F:serine-type carboxypeptidase activity"/>
    <property type="evidence" value="ECO:0007669"/>
    <property type="project" value="InterPro"/>
</dbReference>
<gene>
    <name evidence="3" type="ORF">H0E87_001292</name>
</gene>
<dbReference type="InterPro" id="IPR029058">
    <property type="entry name" value="AB_hydrolase_fold"/>
</dbReference>
<dbReference type="PANTHER" id="PTHR11802:SF224">
    <property type="entry name" value="SERINE CARBOXYPEPTIDASE-LIKE 7 ISOFORM X1"/>
    <property type="match status" value="1"/>
</dbReference>
<keyword evidence="4" id="KW-1185">Reference proteome</keyword>